<dbReference type="Gene3D" id="3.30.450.20">
    <property type="entry name" value="PAS domain"/>
    <property type="match status" value="1"/>
</dbReference>
<dbReference type="SMART" id="SM00327">
    <property type="entry name" value="VWA"/>
    <property type="match status" value="1"/>
</dbReference>
<dbReference type="AlphaFoldDB" id="A0A6B2L1C9"/>
<dbReference type="GO" id="GO:0005891">
    <property type="term" value="C:voltage-gated calcium channel complex"/>
    <property type="evidence" value="ECO:0007669"/>
    <property type="project" value="TreeGrafter"/>
</dbReference>
<dbReference type="Gene3D" id="3.40.50.410">
    <property type="entry name" value="von Willebrand factor, type A domain"/>
    <property type="match status" value="1"/>
</dbReference>
<dbReference type="Pfam" id="PF13519">
    <property type="entry name" value="VWA_2"/>
    <property type="match status" value="1"/>
</dbReference>
<feature type="transmembrane region" description="Helical" evidence="1">
    <location>
        <begin position="488"/>
        <end position="513"/>
    </location>
</feature>
<proteinExistence type="predicted"/>
<keyword evidence="1" id="KW-0472">Membrane</keyword>
<dbReference type="SUPFAM" id="SSF53300">
    <property type="entry name" value="vWA-like"/>
    <property type="match status" value="1"/>
</dbReference>
<dbReference type="GO" id="GO:0005245">
    <property type="term" value="F:voltage-gated calcium channel activity"/>
    <property type="evidence" value="ECO:0007669"/>
    <property type="project" value="TreeGrafter"/>
</dbReference>
<protein>
    <recommendedName>
        <fullName evidence="2">VWFA domain-containing protein</fullName>
    </recommendedName>
</protein>
<dbReference type="PROSITE" id="PS50234">
    <property type="entry name" value="VWFA"/>
    <property type="match status" value="1"/>
</dbReference>
<dbReference type="Pfam" id="PF22673">
    <property type="entry name" value="MCP-like_PDC_1"/>
    <property type="match status" value="1"/>
</dbReference>
<organism evidence="3">
    <name type="scientific">Arcella intermedia</name>
    <dbReference type="NCBI Taxonomy" id="1963864"/>
    <lineage>
        <taxon>Eukaryota</taxon>
        <taxon>Amoebozoa</taxon>
        <taxon>Tubulinea</taxon>
        <taxon>Elardia</taxon>
        <taxon>Arcellinida</taxon>
        <taxon>Sphaerothecina</taxon>
        <taxon>Arcellidae</taxon>
        <taxon>Arcella</taxon>
    </lineage>
</organism>
<reference evidence="3" key="1">
    <citation type="journal article" date="2020" name="J. Eukaryot. Microbiol.">
        <title>De novo Sequencing, Assembly and Annotation of the Transcriptome for the Free-Living Testate Amoeba Arcella intermedia.</title>
        <authorList>
            <person name="Ribeiro G.M."/>
            <person name="Porfirio-Sousa A.L."/>
            <person name="Maurer-Alcala X.X."/>
            <person name="Katz L.A."/>
            <person name="Lahr D.J.G."/>
        </authorList>
    </citation>
    <scope>NUCLEOTIDE SEQUENCE</scope>
</reference>
<evidence type="ECO:0000313" key="3">
    <source>
        <dbReference type="EMBL" id="NDV30776.1"/>
    </source>
</evidence>
<keyword evidence="1" id="KW-0812">Transmembrane</keyword>
<dbReference type="PANTHER" id="PTHR10166:SF37">
    <property type="entry name" value="STOLID, ISOFORM H"/>
    <property type="match status" value="1"/>
</dbReference>
<accession>A0A6B2L1C9</accession>
<dbReference type="EMBL" id="GIBP01001807">
    <property type="protein sequence ID" value="NDV30776.1"/>
    <property type="molecule type" value="Transcribed_RNA"/>
</dbReference>
<dbReference type="InterPro" id="IPR051173">
    <property type="entry name" value="Ca_channel_alpha-2/delta"/>
</dbReference>
<keyword evidence="1" id="KW-1133">Transmembrane helix</keyword>
<evidence type="ECO:0000259" key="2">
    <source>
        <dbReference type="PROSITE" id="PS50234"/>
    </source>
</evidence>
<name>A0A6B2L1C9_9EUKA</name>
<dbReference type="InterPro" id="IPR002035">
    <property type="entry name" value="VWF_A"/>
</dbReference>
<sequence length="536" mass="57507">MVKEREDVLDVFIKQFKVLYGQRCTYKCSCSNRYCPGYTQFQPTQCASNTSYGTPSFCSVPGRMADFNASSVRVPSVGVPDNLVKTVQCWSSGIDPYFAQYSGITLWRYLGTPQGFFRSYPGSDRVSCTDYDPRTRPWYIAASSGPKDVVLILDTSGSMSNFNRISLAKAAATKVLNTLTINDYIGVVQFSNGASIISSPSGLLLPATLSNLLSVQAAVDNIAIGGETNYEKAFQMAFQMIRNSKTQEKSTGCETLILFLTDGVANLGAVDDALLGEIATLNAGVDAKIFTYSLGAQAAVLLPKAIACANNGVWAQINDGGDLSSQMGNYYNYLASSIINRTRAVWTEPYVDASGAGLVVTVAKAFYDETASPPLFLGVVGIDVKVDELLAVATSDQLLEYLVYRAIMCPVVSITPCGLEFMRSQVVNENGATSKCEVNLTCPERDIPQQSCLQQGIDYGFCNVVAGSEYTKEAACCPEHVVEGGPNIAVIVGCAVGIPLGVLLLVGIGFLIYDRCSKTSHVTTTTGVPQSLKEET</sequence>
<evidence type="ECO:0000256" key="1">
    <source>
        <dbReference type="SAM" id="Phobius"/>
    </source>
</evidence>
<dbReference type="PANTHER" id="PTHR10166">
    <property type="entry name" value="VOLTAGE-DEPENDENT CALCIUM CHANNEL SUBUNIT ALPHA-2/DELTA-RELATED"/>
    <property type="match status" value="1"/>
</dbReference>
<feature type="domain" description="VWFA" evidence="2">
    <location>
        <begin position="148"/>
        <end position="334"/>
    </location>
</feature>
<dbReference type="InterPro" id="IPR036465">
    <property type="entry name" value="vWFA_dom_sf"/>
</dbReference>